<evidence type="ECO:0000256" key="6">
    <source>
        <dbReference type="ARBA" id="ARBA00023315"/>
    </source>
</evidence>
<dbReference type="GO" id="GO:0009247">
    <property type="term" value="P:glycolipid biosynthetic process"/>
    <property type="evidence" value="ECO:0007669"/>
    <property type="project" value="UniProtKB-ARBA"/>
</dbReference>
<keyword evidence="4 7" id="KW-0808">Transferase</keyword>
<evidence type="ECO:0000256" key="2">
    <source>
        <dbReference type="ARBA" id="ARBA00022475"/>
    </source>
</evidence>
<dbReference type="OrthoDB" id="9801955at2"/>
<evidence type="ECO:0000313" key="8">
    <source>
        <dbReference type="Proteomes" id="UP000295050"/>
    </source>
</evidence>
<keyword evidence="2" id="KW-1003">Cell membrane</keyword>
<accession>A0A4R2RGM9</accession>
<dbReference type="GO" id="GO:0016746">
    <property type="term" value="F:acyltransferase activity"/>
    <property type="evidence" value="ECO:0007669"/>
    <property type="project" value="UniProtKB-KW"/>
</dbReference>
<dbReference type="InterPro" id="IPR004960">
    <property type="entry name" value="LipA_acyltrans"/>
</dbReference>
<evidence type="ECO:0000256" key="4">
    <source>
        <dbReference type="ARBA" id="ARBA00022679"/>
    </source>
</evidence>
<keyword evidence="8" id="KW-1185">Reference proteome</keyword>
<gene>
    <name evidence="7" type="ORF">EV663_10379</name>
</gene>
<sequence>MGKTADKRGRGPAAWLGDRAVRGLIALALALPYATRIRFAGWATRRIVAPLAGYMRRARSNLELIYPDMPARERRRIAAAVCDNAGRTLIENYSTRDFLARMAKVAPHGPGLATLEQARAKGRPVILVTGHFGNYEAARAALVARGYAIGGLYRPMRNAYFNTHYERTMQAFGGPVFPQGRRGTAGFVRHLKQGGMLVILTDQHHAAGSYLTFMGHPARTAPSAAELALRYDAALIPFYATRLPDGLNFDIAIEAPIPHTTPDEMMQALNDSLEARVRARPEQWFWVHRRWKPGLDTASRQGAKHVSGAAPRQ</sequence>
<dbReference type="RefSeq" id="WP_132950766.1">
    <property type="nucleotide sequence ID" value="NZ_SLXU01000003.1"/>
</dbReference>
<dbReference type="PANTHER" id="PTHR30606">
    <property type="entry name" value="LIPID A BIOSYNTHESIS LAUROYL ACYLTRANSFERASE"/>
    <property type="match status" value="1"/>
</dbReference>
<dbReference type="EMBL" id="SLXU01000003">
    <property type="protein sequence ID" value="TCP61894.1"/>
    <property type="molecule type" value="Genomic_DNA"/>
</dbReference>
<dbReference type="CDD" id="cd07984">
    <property type="entry name" value="LPLAT_LABLAT-like"/>
    <property type="match status" value="1"/>
</dbReference>
<protein>
    <submittedName>
        <fullName evidence="7">KDO2-lipid IV(A) lauroyltransferase</fullName>
    </submittedName>
</protein>
<reference evidence="7 8" key="1">
    <citation type="submission" date="2019-03" db="EMBL/GenBank/DDBJ databases">
        <title>Genomic Encyclopedia of Type Strains, Phase IV (KMG-IV): sequencing the most valuable type-strain genomes for metagenomic binning, comparative biology and taxonomic classification.</title>
        <authorList>
            <person name="Goeker M."/>
        </authorList>
    </citation>
    <scope>NUCLEOTIDE SEQUENCE [LARGE SCALE GENOMIC DNA]</scope>
    <source>
        <strain evidence="7 8">DSM 24766</strain>
    </source>
</reference>
<evidence type="ECO:0000256" key="5">
    <source>
        <dbReference type="ARBA" id="ARBA00023136"/>
    </source>
</evidence>
<keyword evidence="5" id="KW-0472">Membrane</keyword>
<dbReference type="PIRSF" id="PIRSF026649">
    <property type="entry name" value="MsbB"/>
    <property type="match status" value="1"/>
</dbReference>
<proteinExistence type="predicted"/>
<comment type="caution">
    <text evidence="7">The sequence shown here is derived from an EMBL/GenBank/DDBJ whole genome shotgun (WGS) entry which is preliminary data.</text>
</comment>
<keyword evidence="6" id="KW-0012">Acyltransferase</keyword>
<keyword evidence="3" id="KW-0997">Cell inner membrane</keyword>
<dbReference type="GO" id="GO:0005886">
    <property type="term" value="C:plasma membrane"/>
    <property type="evidence" value="ECO:0007669"/>
    <property type="project" value="UniProtKB-SubCell"/>
</dbReference>
<dbReference type="AlphaFoldDB" id="A0A4R2RGM9"/>
<evidence type="ECO:0000313" key="7">
    <source>
        <dbReference type="EMBL" id="TCP61894.1"/>
    </source>
</evidence>
<comment type="subcellular location">
    <subcellularLocation>
        <location evidence="1">Cell inner membrane</location>
    </subcellularLocation>
</comment>
<name>A0A4R2RGM9_9RHOB</name>
<evidence type="ECO:0000256" key="1">
    <source>
        <dbReference type="ARBA" id="ARBA00004533"/>
    </source>
</evidence>
<dbReference type="Pfam" id="PF03279">
    <property type="entry name" value="Lip_A_acyltrans"/>
    <property type="match status" value="1"/>
</dbReference>
<organism evidence="7 8">
    <name type="scientific">Rhodovulum bhavnagarense</name>
    <dbReference type="NCBI Taxonomy" id="992286"/>
    <lineage>
        <taxon>Bacteria</taxon>
        <taxon>Pseudomonadati</taxon>
        <taxon>Pseudomonadota</taxon>
        <taxon>Alphaproteobacteria</taxon>
        <taxon>Rhodobacterales</taxon>
        <taxon>Paracoccaceae</taxon>
        <taxon>Rhodovulum</taxon>
    </lineage>
</organism>
<dbReference type="PANTHER" id="PTHR30606:SF10">
    <property type="entry name" value="PHOSPHATIDYLINOSITOL MANNOSIDE ACYLTRANSFERASE"/>
    <property type="match status" value="1"/>
</dbReference>
<evidence type="ECO:0000256" key="3">
    <source>
        <dbReference type="ARBA" id="ARBA00022519"/>
    </source>
</evidence>
<dbReference type="Proteomes" id="UP000295050">
    <property type="component" value="Unassembled WGS sequence"/>
</dbReference>